<sequence length="309" mass="33936">MAPPPPQQPQQPPGNSLQASLHQFKTKQSQNATLMSSMSTSTQQQNSAAAQTSLTAAKPKPIRARAAALDARAKEAEASRIAAVKVAHKEILQGDASKVPINMRLKQVTDAITKAPKRTLDYQSIHDETSQDVRNDEELRAAIKRAGFIVLDDAKQTARYEDKSTARSAHDVLRMTRERFPAALPLDEVAKAYEGVLDDVESLVRDGHIYRVEGKAYGDMLLFATDANARKALGDELLPGTQAMQEAVETWRSIQVPWEPRALATALRANGLTPLSDPTKRQRASDSAPPDVRKARKRAKKQSAHNMHL</sequence>
<dbReference type="GO" id="GO:0001097">
    <property type="term" value="F:TFIIH-class transcription factor complex binding"/>
    <property type="evidence" value="ECO:0007669"/>
    <property type="project" value="TreeGrafter"/>
</dbReference>
<feature type="compositionally biased region" description="Low complexity" evidence="1">
    <location>
        <begin position="31"/>
        <end position="60"/>
    </location>
</feature>
<keyword evidence="3" id="KW-1185">Reference proteome</keyword>
<dbReference type="PANTHER" id="PTHR12716:SF8">
    <property type="entry name" value="TRANSCRIPTION INITIATION FACTOR IIE SUBUNIT BETA"/>
    <property type="match status" value="1"/>
</dbReference>
<dbReference type="PANTHER" id="PTHR12716">
    <property type="entry name" value="TRANSCRIPTION INITIATION FACTOR IIE, BETA SUBUNIT"/>
    <property type="match status" value="1"/>
</dbReference>
<dbReference type="Proteomes" id="UP000660262">
    <property type="component" value="Unassembled WGS sequence"/>
</dbReference>
<feature type="region of interest" description="Disordered" evidence="1">
    <location>
        <begin position="270"/>
        <end position="309"/>
    </location>
</feature>
<feature type="compositionally biased region" description="Polar residues" evidence="1">
    <location>
        <begin position="14"/>
        <end position="30"/>
    </location>
</feature>
<feature type="compositionally biased region" description="Basic residues" evidence="1">
    <location>
        <begin position="294"/>
        <end position="309"/>
    </location>
</feature>
<evidence type="ECO:0000313" key="2">
    <source>
        <dbReference type="EMBL" id="GHP07226.1"/>
    </source>
</evidence>
<proteinExistence type="predicted"/>
<dbReference type="InterPro" id="IPR016656">
    <property type="entry name" value="TFIIE-bsu"/>
</dbReference>
<evidence type="ECO:0000256" key="1">
    <source>
        <dbReference type="SAM" id="MobiDB-lite"/>
    </source>
</evidence>
<gene>
    <name evidence="2" type="ORF">PPROV_000596800</name>
</gene>
<reference evidence="2" key="1">
    <citation type="submission" date="2020-10" db="EMBL/GenBank/DDBJ databases">
        <title>Unveiling of a novel bifunctional photoreceptor, Dualchrome1, isolated from a cosmopolitan green alga.</title>
        <authorList>
            <person name="Suzuki S."/>
            <person name="Kawachi M."/>
        </authorList>
    </citation>
    <scope>NUCLEOTIDE SEQUENCE</scope>
    <source>
        <strain evidence="2">NIES 2893</strain>
    </source>
</reference>
<evidence type="ECO:0000313" key="3">
    <source>
        <dbReference type="Proteomes" id="UP000660262"/>
    </source>
</evidence>
<evidence type="ECO:0008006" key="4">
    <source>
        <dbReference type="Google" id="ProtNLM"/>
    </source>
</evidence>
<protein>
    <recommendedName>
        <fullName evidence="4">Transcription initiation factor IIE subunit beta</fullName>
    </recommendedName>
</protein>
<comment type="caution">
    <text evidence="2">The sequence shown here is derived from an EMBL/GenBank/DDBJ whole genome shotgun (WGS) entry which is preliminary data.</text>
</comment>
<organism evidence="2 3">
    <name type="scientific">Pycnococcus provasolii</name>
    <dbReference type="NCBI Taxonomy" id="41880"/>
    <lineage>
        <taxon>Eukaryota</taxon>
        <taxon>Viridiplantae</taxon>
        <taxon>Chlorophyta</taxon>
        <taxon>Pseudoscourfieldiophyceae</taxon>
        <taxon>Pseudoscourfieldiales</taxon>
        <taxon>Pycnococcaceae</taxon>
        <taxon>Pycnococcus</taxon>
    </lineage>
</organism>
<feature type="region of interest" description="Disordered" evidence="1">
    <location>
        <begin position="1"/>
        <end position="60"/>
    </location>
</feature>
<dbReference type="EMBL" id="BNJQ01000015">
    <property type="protein sequence ID" value="GHP07226.1"/>
    <property type="molecule type" value="Genomic_DNA"/>
</dbReference>
<dbReference type="GO" id="GO:0006367">
    <property type="term" value="P:transcription initiation at RNA polymerase II promoter"/>
    <property type="evidence" value="ECO:0007669"/>
    <property type="project" value="InterPro"/>
</dbReference>
<dbReference type="AlphaFoldDB" id="A0A830HIP3"/>
<name>A0A830HIP3_9CHLO</name>
<dbReference type="GO" id="GO:0005673">
    <property type="term" value="C:transcription factor TFIIE complex"/>
    <property type="evidence" value="ECO:0007669"/>
    <property type="project" value="InterPro"/>
</dbReference>
<accession>A0A830HIP3</accession>
<feature type="compositionally biased region" description="Pro residues" evidence="1">
    <location>
        <begin position="1"/>
        <end position="12"/>
    </location>
</feature>